<reference evidence="1" key="1">
    <citation type="submission" date="2021-06" db="EMBL/GenBank/DDBJ databases">
        <title>Comparative genomics, transcriptomics and evolutionary studies reveal genomic signatures of adaptation to plant cell wall in hemibiotrophic fungi.</title>
        <authorList>
            <consortium name="DOE Joint Genome Institute"/>
            <person name="Baroncelli R."/>
            <person name="Diaz J.F."/>
            <person name="Benocci T."/>
            <person name="Peng M."/>
            <person name="Battaglia E."/>
            <person name="Haridas S."/>
            <person name="Andreopoulos W."/>
            <person name="Labutti K."/>
            <person name="Pangilinan J."/>
            <person name="Floch G.L."/>
            <person name="Makela M.R."/>
            <person name="Henrissat B."/>
            <person name="Grigoriev I.V."/>
            <person name="Crouch J.A."/>
            <person name="De Vries R.P."/>
            <person name="Sukno S.A."/>
            <person name="Thon M.R."/>
        </authorList>
    </citation>
    <scope>NUCLEOTIDE SEQUENCE</scope>
    <source>
        <strain evidence="1">CBS 193.32</strain>
    </source>
</reference>
<name>A0AAJ0A737_9PEZI</name>
<gene>
    <name evidence="1" type="ORF">BDP55DRAFT_684570</name>
</gene>
<dbReference type="GeneID" id="85460936"/>
<comment type="caution">
    <text evidence="1">The sequence shown here is derived from an EMBL/GenBank/DDBJ whole genome shotgun (WGS) entry which is preliminary data.</text>
</comment>
<dbReference type="AlphaFoldDB" id="A0AAJ0A737"/>
<evidence type="ECO:0000313" key="1">
    <source>
        <dbReference type="EMBL" id="KAK1657744.1"/>
    </source>
</evidence>
<evidence type="ECO:0000313" key="2">
    <source>
        <dbReference type="Proteomes" id="UP001224890"/>
    </source>
</evidence>
<sequence>MKSSSGKGSCSVCGHLNNVHVRRTCIAKGCKQQIKICGASYHYCLTLDGYDRHQNGDVVCRECPHHGRVSKTQDFSQSPVVDRDGDGNIVIVKEGIM</sequence>
<accession>A0AAJ0A737</accession>
<keyword evidence="2" id="KW-1185">Reference proteome</keyword>
<protein>
    <submittedName>
        <fullName evidence="1">Uncharacterized protein</fullName>
    </submittedName>
</protein>
<dbReference type="EMBL" id="JAHMHR010000085">
    <property type="protein sequence ID" value="KAK1657744.1"/>
    <property type="molecule type" value="Genomic_DNA"/>
</dbReference>
<proteinExistence type="predicted"/>
<dbReference type="Proteomes" id="UP001224890">
    <property type="component" value="Unassembled WGS sequence"/>
</dbReference>
<organism evidence="1 2">
    <name type="scientific">Colletotrichum godetiae</name>
    <dbReference type="NCBI Taxonomy" id="1209918"/>
    <lineage>
        <taxon>Eukaryota</taxon>
        <taxon>Fungi</taxon>
        <taxon>Dikarya</taxon>
        <taxon>Ascomycota</taxon>
        <taxon>Pezizomycotina</taxon>
        <taxon>Sordariomycetes</taxon>
        <taxon>Hypocreomycetidae</taxon>
        <taxon>Glomerellales</taxon>
        <taxon>Glomerellaceae</taxon>
        <taxon>Colletotrichum</taxon>
        <taxon>Colletotrichum acutatum species complex</taxon>
    </lineage>
</organism>
<dbReference type="RefSeq" id="XP_060422508.1">
    <property type="nucleotide sequence ID" value="XM_060576410.1"/>
</dbReference>